<dbReference type="GO" id="GO:0046983">
    <property type="term" value="F:protein dimerization activity"/>
    <property type="evidence" value="ECO:0007669"/>
    <property type="project" value="InterPro"/>
</dbReference>
<feature type="region of interest" description="Disordered" evidence="1">
    <location>
        <begin position="148"/>
        <end position="173"/>
    </location>
</feature>
<evidence type="ECO:0000259" key="2">
    <source>
        <dbReference type="Pfam" id="PF05699"/>
    </source>
</evidence>
<evidence type="ECO:0000313" key="4">
    <source>
        <dbReference type="Proteomes" id="UP000077684"/>
    </source>
</evidence>
<feature type="compositionally biased region" description="Polar residues" evidence="1">
    <location>
        <begin position="154"/>
        <end position="173"/>
    </location>
</feature>
<protein>
    <recommendedName>
        <fullName evidence="2">HAT C-terminal dimerisation domain-containing protein</fullName>
    </recommendedName>
</protein>
<dbReference type="EMBL" id="LWDE02001209">
    <property type="protein sequence ID" value="KAE8242117.1"/>
    <property type="molecule type" value="Genomic_DNA"/>
</dbReference>
<name>A0A8X7MMB2_9BASI</name>
<gene>
    <name evidence="3" type="ORF">A4X06_0g7222</name>
</gene>
<comment type="caution">
    <text evidence="3">The sequence shown here is derived from an EMBL/GenBank/DDBJ whole genome shotgun (WGS) entry which is preliminary data.</text>
</comment>
<feature type="region of interest" description="Disordered" evidence="1">
    <location>
        <begin position="1"/>
        <end position="47"/>
    </location>
</feature>
<dbReference type="AlphaFoldDB" id="A0A8X7MMB2"/>
<dbReference type="InterPro" id="IPR012337">
    <property type="entry name" value="RNaseH-like_sf"/>
</dbReference>
<accession>A0A8X7MMB2</accession>
<dbReference type="Pfam" id="PF05699">
    <property type="entry name" value="Dimer_Tnp_hAT"/>
    <property type="match status" value="1"/>
</dbReference>
<dbReference type="InterPro" id="IPR008906">
    <property type="entry name" value="HATC_C_dom"/>
</dbReference>
<reference evidence="3" key="2">
    <citation type="journal article" date="2019" name="IMA Fungus">
        <title>Genome sequencing and comparison of five Tilletia species to identify candidate genes for the detection of regulated species infecting wheat.</title>
        <authorList>
            <person name="Nguyen H.D.T."/>
            <person name="Sultana T."/>
            <person name="Kesanakurti P."/>
            <person name="Hambleton S."/>
        </authorList>
    </citation>
    <scope>NUCLEOTIDE SEQUENCE</scope>
    <source>
        <strain evidence="3">DAOMC 236426</strain>
    </source>
</reference>
<proteinExistence type="predicted"/>
<keyword evidence="4" id="KW-1185">Reference proteome</keyword>
<sequence>MADRFLGKESVQPSPKPRNEPTSVSRYGVDIDSDDEDDTTVTVPDPSSSEIDIYLSGRYEWTDDYGPDTTKGALTWWRQHAQFLPRLAKLAQILLTVPSTTAIAERGFSHAGIFCSPRRNLGANSITMLTTCKLLTQSGFDPYKIDNQEADTPARNSTWTAATTAGPSISQRP</sequence>
<dbReference type="SUPFAM" id="SSF53098">
    <property type="entry name" value="Ribonuclease H-like"/>
    <property type="match status" value="1"/>
</dbReference>
<evidence type="ECO:0000313" key="3">
    <source>
        <dbReference type="EMBL" id="KAE8242117.1"/>
    </source>
</evidence>
<feature type="domain" description="HAT C-terminal dimerisation" evidence="2">
    <location>
        <begin position="62"/>
        <end position="120"/>
    </location>
</feature>
<evidence type="ECO:0000256" key="1">
    <source>
        <dbReference type="SAM" id="MobiDB-lite"/>
    </source>
</evidence>
<reference evidence="3" key="1">
    <citation type="submission" date="2016-04" db="EMBL/GenBank/DDBJ databases">
        <authorList>
            <person name="Nguyen H.D."/>
            <person name="Samba Siva P."/>
            <person name="Cullis J."/>
            <person name="Levesque C.A."/>
            <person name="Hambleton S."/>
        </authorList>
    </citation>
    <scope>NUCLEOTIDE SEQUENCE</scope>
    <source>
        <strain evidence="3">DAOMC 236426</strain>
    </source>
</reference>
<dbReference type="Proteomes" id="UP000077684">
    <property type="component" value="Unassembled WGS sequence"/>
</dbReference>
<organism evidence="3 4">
    <name type="scientific">Tilletia controversa</name>
    <name type="common">dwarf bunt fungus</name>
    <dbReference type="NCBI Taxonomy" id="13291"/>
    <lineage>
        <taxon>Eukaryota</taxon>
        <taxon>Fungi</taxon>
        <taxon>Dikarya</taxon>
        <taxon>Basidiomycota</taxon>
        <taxon>Ustilaginomycotina</taxon>
        <taxon>Exobasidiomycetes</taxon>
        <taxon>Tilletiales</taxon>
        <taxon>Tilletiaceae</taxon>
        <taxon>Tilletia</taxon>
    </lineage>
</organism>